<dbReference type="SUPFAM" id="SSF55486">
    <property type="entry name" value="Metalloproteases ('zincins'), catalytic domain"/>
    <property type="match status" value="1"/>
</dbReference>
<evidence type="ECO:0000313" key="3">
    <source>
        <dbReference type="Proteomes" id="UP001596138"/>
    </source>
</evidence>
<accession>A0ABW1SZW4</accession>
<keyword evidence="2" id="KW-0378">Hydrolase</keyword>
<gene>
    <name evidence="2" type="ORF">ACFQGU_06615</name>
</gene>
<dbReference type="InterPro" id="IPR042271">
    <property type="entry name" value="Zinicin_2_N"/>
</dbReference>
<keyword evidence="2" id="KW-0482">Metalloprotease</keyword>
<dbReference type="NCBIfam" id="TIGR03624">
    <property type="entry name" value="putative hydrolase"/>
    <property type="match status" value="1"/>
</dbReference>
<evidence type="ECO:0000313" key="2">
    <source>
        <dbReference type="EMBL" id="MFC6237544.1"/>
    </source>
</evidence>
<evidence type="ECO:0000256" key="1">
    <source>
        <dbReference type="SAM" id="MobiDB-lite"/>
    </source>
</evidence>
<feature type="compositionally biased region" description="Low complexity" evidence="1">
    <location>
        <begin position="1"/>
        <end position="12"/>
    </location>
</feature>
<dbReference type="EMBL" id="JBHSTI010000008">
    <property type="protein sequence ID" value="MFC6237544.1"/>
    <property type="molecule type" value="Genomic_DNA"/>
</dbReference>
<dbReference type="PANTHER" id="PTHR39420:SF2">
    <property type="entry name" value="HYDROLASE"/>
    <property type="match status" value="1"/>
</dbReference>
<protein>
    <submittedName>
        <fullName evidence="2">Zinc-dependent metalloprotease</fullName>
    </submittedName>
</protein>
<name>A0ABW1SZW4_9ACTN</name>
<keyword evidence="3" id="KW-1185">Reference proteome</keyword>
<comment type="caution">
    <text evidence="2">The sequence shown here is derived from an EMBL/GenBank/DDBJ whole genome shotgun (WGS) entry which is preliminary data.</text>
</comment>
<sequence length="454" mass="47921">MSGNLPFGFTPPGDDDGRDGGSGGSGPLGFGAGGPGGFDMSQLGEALQQLGRMMSQGGGPDAGPVNWELARDGARQLVMAEGDPSVNATERREVEQALDLASLWLDPVTSFPATSSGGGAWSRSEWIESTLPSWRRIVEPVAARANESMQAMLPQSGLPEGLPPELAQMAGPLMGMAKQMGAYMFGSQLGQAIGTLSGEVLGAADVGIPLTDDGRSFLLPRNVAAFGEGLGVPADEVRLYVALRESAAQRLFAHVPWLRSQMTAAVEAYATGIHIDQSKIEEAARGVDPSNPESLQEAIASGVFVPEDTPEQKAALARLETLLALVEGWVDIVVSEAAGARLPSADRLREAMRRRRATGGPAERTFETLVGLEMRPRRLREAAQLWAAVHEARGAEGRDDLWGHPDLLPHAEDLDGDEAIEAFVERSKPLDLSGLDELPSVDDPQSGDDAAPPA</sequence>
<dbReference type="PANTHER" id="PTHR39420">
    <property type="match status" value="1"/>
</dbReference>
<dbReference type="InterPro" id="IPR018766">
    <property type="entry name" value="Zinicin_2"/>
</dbReference>
<dbReference type="RefSeq" id="WP_386764939.1">
    <property type="nucleotide sequence ID" value="NZ_JBHSTI010000008.1"/>
</dbReference>
<keyword evidence="2" id="KW-0645">Protease</keyword>
<feature type="compositionally biased region" description="Gly residues" evidence="1">
    <location>
        <begin position="20"/>
        <end position="37"/>
    </location>
</feature>
<feature type="region of interest" description="Disordered" evidence="1">
    <location>
        <begin position="1"/>
        <end position="41"/>
    </location>
</feature>
<dbReference type="Gene3D" id="1.20.150.30">
    <property type="entry name" value="Zincin-like metallopeptidase, N-terminal domain"/>
    <property type="match status" value="1"/>
</dbReference>
<feature type="region of interest" description="Disordered" evidence="1">
    <location>
        <begin position="431"/>
        <end position="454"/>
    </location>
</feature>
<dbReference type="GO" id="GO:0008237">
    <property type="term" value="F:metallopeptidase activity"/>
    <property type="evidence" value="ECO:0007669"/>
    <property type="project" value="UniProtKB-KW"/>
</dbReference>
<dbReference type="Pfam" id="PF10103">
    <property type="entry name" value="Zincin_2"/>
    <property type="match status" value="1"/>
</dbReference>
<proteinExistence type="predicted"/>
<reference evidence="3" key="1">
    <citation type="journal article" date="2019" name="Int. J. Syst. Evol. Microbiol.">
        <title>The Global Catalogue of Microorganisms (GCM) 10K type strain sequencing project: providing services to taxonomists for standard genome sequencing and annotation.</title>
        <authorList>
            <consortium name="The Broad Institute Genomics Platform"/>
            <consortium name="The Broad Institute Genome Sequencing Center for Infectious Disease"/>
            <person name="Wu L."/>
            <person name="Ma J."/>
        </authorList>
    </citation>
    <scope>NUCLEOTIDE SEQUENCE [LARGE SCALE GENOMIC DNA]</scope>
    <source>
        <strain evidence="3">CGMCC 4.7317</strain>
    </source>
</reference>
<dbReference type="Proteomes" id="UP001596138">
    <property type="component" value="Unassembled WGS sequence"/>
</dbReference>
<organism evidence="2 3">
    <name type="scientific">Longivirga aurantiaca</name>
    <dbReference type="NCBI Taxonomy" id="1837743"/>
    <lineage>
        <taxon>Bacteria</taxon>
        <taxon>Bacillati</taxon>
        <taxon>Actinomycetota</taxon>
        <taxon>Actinomycetes</taxon>
        <taxon>Sporichthyales</taxon>
        <taxon>Sporichthyaceae</taxon>
        <taxon>Longivirga</taxon>
    </lineage>
</organism>